<dbReference type="AlphaFoldDB" id="A0A1F5YGZ6"/>
<protein>
    <submittedName>
        <fullName evidence="2">Uncharacterized protein</fullName>
    </submittedName>
</protein>
<evidence type="ECO:0000256" key="1">
    <source>
        <dbReference type="SAM" id="Phobius"/>
    </source>
</evidence>
<evidence type="ECO:0000313" key="2">
    <source>
        <dbReference type="EMBL" id="OGF99403.1"/>
    </source>
</evidence>
<keyword evidence="1" id="KW-0812">Transmembrane</keyword>
<sequence>MELSFPQEAFIGIAYLVFISYGLNTFCLVGIRSFNIKQIYKIISNLYIFSLKNNFNSIHGKFYKLSL</sequence>
<keyword evidence="1" id="KW-0472">Membrane</keyword>
<keyword evidence="1" id="KW-1133">Transmembrane helix</keyword>
<organism evidence="2 3">
    <name type="scientific">Candidatus Gottesmanbacteria bacterium RBG_13_37_7</name>
    <dbReference type="NCBI Taxonomy" id="1798369"/>
    <lineage>
        <taxon>Bacteria</taxon>
        <taxon>Candidatus Gottesmaniibacteriota</taxon>
    </lineage>
</organism>
<name>A0A1F5YGZ6_9BACT</name>
<gene>
    <name evidence="2" type="ORF">A2Y99_04440</name>
</gene>
<proteinExistence type="predicted"/>
<comment type="caution">
    <text evidence="2">The sequence shown here is derived from an EMBL/GenBank/DDBJ whole genome shotgun (WGS) entry which is preliminary data.</text>
</comment>
<evidence type="ECO:0000313" key="3">
    <source>
        <dbReference type="Proteomes" id="UP000178230"/>
    </source>
</evidence>
<feature type="transmembrane region" description="Helical" evidence="1">
    <location>
        <begin position="12"/>
        <end position="31"/>
    </location>
</feature>
<dbReference type="Proteomes" id="UP000178230">
    <property type="component" value="Unassembled WGS sequence"/>
</dbReference>
<reference evidence="2 3" key="1">
    <citation type="journal article" date="2016" name="Nat. Commun.">
        <title>Thousands of microbial genomes shed light on interconnected biogeochemical processes in an aquifer system.</title>
        <authorList>
            <person name="Anantharaman K."/>
            <person name="Brown C.T."/>
            <person name="Hug L.A."/>
            <person name="Sharon I."/>
            <person name="Castelle C.J."/>
            <person name="Probst A.J."/>
            <person name="Thomas B.C."/>
            <person name="Singh A."/>
            <person name="Wilkins M.J."/>
            <person name="Karaoz U."/>
            <person name="Brodie E.L."/>
            <person name="Williams K.H."/>
            <person name="Hubbard S.S."/>
            <person name="Banfield J.F."/>
        </authorList>
    </citation>
    <scope>NUCLEOTIDE SEQUENCE [LARGE SCALE GENOMIC DNA]</scope>
</reference>
<accession>A0A1F5YGZ6</accession>
<dbReference type="EMBL" id="MFIY01000054">
    <property type="protein sequence ID" value="OGF99403.1"/>
    <property type="molecule type" value="Genomic_DNA"/>
</dbReference>